<reference evidence="1" key="1">
    <citation type="submission" date="2020-07" db="EMBL/GenBank/DDBJ databases">
        <title>Vallitalea pronyensis genome.</title>
        <authorList>
            <person name="Postec A."/>
        </authorList>
    </citation>
    <scope>NUCLEOTIDE SEQUENCE</scope>
    <source>
        <strain evidence="1">FatNI3</strain>
    </source>
</reference>
<accession>A0A8J8MP84</accession>
<dbReference type="RefSeq" id="WP_212695547.1">
    <property type="nucleotide sequence ID" value="NZ_CP058649.1"/>
</dbReference>
<name>A0A8J8MP84_9FIRM</name>
<gene>
    <name evidence="1" type="ORF">HZI73_22220</name>
</gene>
<evidence type="ECO:0000313" key="2">
    <source>
        <dbReference type="Proteomes" id="UP000683246"/>
    </source>
</evidence>
<dbReference type="Proteomes" id="UP000683246">
    <property type="component" value="Chromosome"/>
</dbReference>
<dbReference type="KEGG" id="vpy:HZI73_22220"/>
<organism evidence="1 2">
    <name type="scientific">Vallitalea pronyensis</name>
    <dbReference type="NCBI Taxonomy" id="1348613"/>
    <lineage>
        <taxon>Bacteria</taxon>
        <taxon>Bacillati</taxon>
        <taxon>Bacillota</taxon>
        <taxon>Clostridia</taxon>
        <taxon>Lachnospirales</taxon>
        <taxon>Vallitaleaceae</taxon>
        <taxon>Vallitalea</taxon>
    </lineage>
</organism>
<dbReference type="EMBL" id="CP058649">
    <property type="protein sequence ID" value="QUI24848.1"/>
    <property type="molecule type" value="Genomic_DNA"/>
</dbReference>
<dbReference type="AlphaFoldDB" id="A0A8J8MP84"/>
<evidence type="ECO:0000313" key="1">
    <source>
        <dbReference type="EMBL" id="QUI24848.1"/>
    </source>
</evidence>
<protein>
    <submittedName>
        <fullName evidence="1">Uncharacterized protein</fullName>
    </submittedName>
</protein>
<proteinExistence type="predicted"/>
<keyword evidence="2" id="KW-1185">Reference proteome</keyword>
<sequence>MALTKAQLKAVQGYCYNEEAKRKYVTMYCSYQCIDCQRLICNGGKCYGKKQVSECQGYVDKSVSKIHLEANDIAKNPNGILCYVKKVVGDRCLVLEQFQDRWYPLSMLELFKSHRECSWGNGHR</sequence>